<feature type="compositionally biased region" description="Low complexity" evidence="1">
    <location>
        <begin position="1"/>
        <end position="39"/>
    </location>
</feature>
<protein>
    <submittedName>
        <fullName evidence="2">Uncharacterized protein</fullName>
    </submittedName>
</protein>
<dbReference type="Proteomes" id="UP000618051">
    <property type="component" value="Unassembled WGS sequence"/>
</dbReference>
<organism evidence="2">
    <name type="scientific">Lamprotornis superbus</name>
    <dbReference type="NCBI Taxonomy" id="245042"/>
    <lineage>
        <taxon>Eukaryota</taxon>
        <taxon>Metazoa</taxon>
        <taxon>Chordata</taxon>
        <taxon>Craniata</taxon>
        <taxon>Vertebrata</taxon>
        <taxon>Euteleostomi</taxon>
        <taxon>Archelosauria</taxon>
        <taxon>Archosauria</taxon>
        <taxon>Dinosauria</taxon>
        <taxon>Saurischia</taxon>
        <taxon>Theropoda</taxon>
        <taxon>Coelurosauria</taxon>
        <taxon>Aves</taxon>
        <taxon>Neognathae</taxon>
        <taxon>Neoaves</taxon>
        <taxon>Telluraves</taxon>
        <taxon>Australaves</taxon>
        <taxon>Passeriformes</taxon>
        <taxon>Sturnidae</taxon>
        <taxon>Lamprotornis</taxon>
    </lineage>
</organism>
<proteinExistence type="predicted"/>
<evidence type="ECO:0000313" key="4">
    <source>
        <dbReference type="Proteomes" id="UP000618051"/>
    </source>
</evidence>
<sequence length="79" mass="8465">PPPCSSSSVARPSSPSRSPALRPSPRSRRGWPSFRGSPPRTKRRRRRRRGGPSGACSTTGASSTSCPPSARRRVPMPTP</sequence>
<feature type="non-terminal residue" evidence="2">
    <location>
        <position position="79"/>
    </location>
</feature>
<keyword evidence="4" id="KW-1185">Reference proteome</keyword>
<evidence type="ECO:0000313" key="2">
    <source>
        <dbReference type="EMBL" id="KAG0112863.1"/>
    </source>
</evidence>
<name>A0A835TNN8_9PASS</name>
<evidence type="ECO:0000256" key="1">
    <source>
        <dbReference type="SAM" id="MobiDB-lite"/>
    </source>
</evidence>
<feature type="compositionally biased region" description="Basic residues" evidence="1">
    <location>
        <begin position="70"/>
        <end position="79"/>
    </location>
</feature>
<gene>
    <name evidence="3" type="ORF">IHE44_0010932</name>
    <name evidence="2" type="ORF">IHE44_013769</name>
</gene>
<comment type="caution">
    <text evidence="2">The sequence shown here is derived from an EMBL/GenBank/DDBJ whole genome shotgun (WGS) entry which is preliminary data.</text>
</comment>
<feature type="compositionally biased region" description="Low complexity" evidence="1">
    <location>
        <begin position="54"/>
        <end position="69"/>
    </location>
</feature>
<evidence type="ECO:0000313" key="3">
    <source>
        <dbReference type="EMBL" id="KAI1229745.1"/>
    </source>
</evidence>
<reference evidence="3 4" key="2">
    <citation type="journal article" date="2021" name="J. Hered.">
        <title>Feather Gene Expression Elucidates the Developmental Basis of Plumage Iridescence in African Starlings.</title>
        <authorList>
            <person name="Rubenstein D.R."/>
            <person name="Corvelo A."/>
            <person name="MacManes M.D."/>
            <person name="Maia R."/>
            <person name="Narzisi G."/>
            <person name="Rousaki A."/>
            <person name="Vandenabeele P."/>
            <person name="Shawkey M.D."/>
            <person name="Solomon J."/>
        </authorList>
    </citation>
    <scope>NUCLEOTIDE SEQUENCE [LARGE SCALE GENOMIC DNA]</scope>
    <source>
        <strain evidence="3">SS15</strain>
    </source>
</reference>
<feature type="non-terminal residue" evidence="2">
    <location>
        <position position="1"/>
    </location>
</feature>
<accession>A0A835TNN8</accession>
<feature type="compositionally biased region" description="Basic residues" evidence="1">
    <location>
        <begin position="40"/>
        <end position="50"/>
    </location>
</feature>
<reference evidence="3" key="3">
    <citation type="submission" date="2022-01" db="EMBL/GenBank/DDBJ databases">
        <authorList>
            <person name="Rubenstein D.R."/>
        </authorList>
    </citation>
    <scope>NUCLEOTIDE SEQUENCE</scope>
    <source>
        <strain evidence="3">SS15</strain>
        <tissue evidence="3">Liver</tissue>
    </source>
</reference>
<dbReference type="EMBL" id="JADDUC010000772">
    <property type="protein sequence ID" value="KAG0112863.1"/>
    <property type="molecule type" value="Genomic_DNA"/>
</dbReference>
<dbReference type="AlphaFoldDB" id="A0A835TNN8"/>
<feature type="region of interest" description="Disordered" evidence="1">
    <location>
        <begin position="1"/>
        <end position="79"/>
    </location>
</feature>
<reference evidence="2" key="1">
    <citation type="submission" date="2020-10" db="EMBL/GenBank/DDBJ databases">
        <title>Feather gene expression reveals the developmental basis of iridescence in African starlings.</title>
        <authorList>
            <person name="Rubenstein D.R."/>
        </authorList>
    </citation>
    <scope>NUCLEOTIDE SEQUENCE</scope>
    <source>
        <strain evidence="2">SS15</strain>
        <tissue evidence="2">Liver</tissue>
    </source>
</reference>
<dbReference type="EMBL" id="JADDUC020000035">
    <property type="protein sequence ID" value="KAI1229745.1"/>
    <property type="molecule type" value="Genomic_DNA"/>
</dbReference>